<dbReference type="RefSeq" id="WP_159597702.1">
    <property type="nucleotide sequence ID" value="NZ_CACSAS010000001.1"/>
</dbReference>
<protein>
    <submittedName>
        <fullName evidence="1">Uncharacterized protein</fullName>
    </submittedName>
</protein>
<organism evidence="1 2">
    <name type="scientific">Starkeya nomas</name>
    <dbReference type="NCBI Taxonomy" id="2666134"/>
    <lineage>
        <taxon>Bacteria</taxon>
        <taxon>Pseudomonadati</taxon>
        <taxon>Pseudomonadota</taxon>
        <taxon>Alphaproteobacteria</taxon>
        <taxon>Hyphomicrobiales</taxon>
        <taxon>Xanthobacteraceae</taxon>
        <taxon>Starkeya</taxon>
    </lineage>
</organism>
<proteinExistence type="predicted"/>
<evidence type="ECO:0000313" key="1">
    <source>
        <dbReference type="EMBL" id="CAA0087004.1"/>
    </source>
</evidence>
<dbReference type="AlphaFoldDB" id="A0A5S9NA80"/>
<dbReference type="Proteomes" id="UP000433050">
    <property type="component" value="Unassembled WGS sequence"/>
</dbReference>
<dbReference type="EMBL" id="CACSAS010000001">
    <property type="protein sequence ID" value="CAA0087004.1"/>
    <property type="molecule type" value="Genomic_DNA"/>
</dbReference>
<name>A0A5S9NA80_9HYPH</name>
<reference evidence="1 2" key="1">
    <citation type="submission" date="2019-12" db="EMBL/GenBank/DDBJ databases">
        <authorList>
            <person name="Reyes-Prieto M."/>
        </authorList>
    </citation>
    <scope>NUCLEOTIDE SEQUENCE [LARGE SCALE GENOMIC DNA]</scope>
    <source>
        <strain evidence="1">HF14-78462</strain>
    </source>
</reference>
<keyword evidence="2" id="KW-1185">Reference proteome</keyword>
<evidence type="ECO:0000313" key="2">
    <source>
        <dbReference type="Proteomes" id="UP000433050"/>
    </source>
</evidence>
<gene>
    <name evidence="1" type="ORF">STARVERO_00356</name>
</gene>
<accession>A0A5S9NA80</accession>
<sequence>MTSHPKLLSDRLHALADHVAPHCARGCYMPPETTKELFAALSRAEQDARTLERIARDNAARRAAELARDFHDPVTDRIIEPAISRDNVVPLRLPPRPLFGSAGAS</sequence>